<sequence>MAFLEIPNVSIKGMAATMPANRKDNLTDPLVNDAEKILKNTGIQYRHLADEGMTASDLCEDAAKRLLSDLKWNAEEVDCLIFVRQTPDYILPASATILQDKLGLSQNAYALDVAMGCSGYVFGLSNIAALMQSGHFKKGLLLVGDTISRTCSVNDKSTYPLFGDAGTATALEYKEGAPTMKFHFGTDGSGKDAIIIPDGGSRNPFSEDSAREEDIDEGISRSKAQLVLEGMDVFSFGISKAPQSVKALLEHFEIDQETVDNFAFHQANLFMNEKIRKKLKIDPEKVPYSLPKYGNTSCATIPLTLISERKEALEKGSQKNVGCGFGVGLSWGSVYFETENLTISEIGILK</sequence>
<dbReference type="InterPro" id="IPR013747">
    <property type="entry name" value="ACP_syn_III_C"/>
</dbReference>
<dbReference type="InterPro" id="IPR016039">
    <property type="entry name" value="Thiolase-like"/>
</dbReference>
<dbReference type="SUPFAM" id="SSF53901">
    <property type="entry name" value="Thiolase-like"/>
    <property type="match status" value="1"/>
</dbReference>
<evidence type="ECO:0000256" key="1">
    <source>
        <dbReference type="ARBA" id="ARBA00022679"/>
    </source>
</evidence>
<dbReference type="EMBL" id="LGTQ01000006">
    <property type="protein sequence ID" value="KPM48569.1"/>
    <property type="molecule type" value="Genomic_DNA"/>
</dbReference>
<evidence type="ECO:0000313" key="5">
    <source>
        <dbReference type="EMBL" id="KPM48569.1"/>
    </source>
</evidence>
<gene>
    <name evidence="5" type="ORF">AFM12_08110</name>
</gene>
<dbReference type="GO" id="GO:0004315">
    <property type="term" value="F:3-oxoacyl-[acyl-carrier-protein] synthase activity"/>
    <property type="evidence" value="ECO:0007669"/>
    <property type="project" value="InterPro"/>
</dbReference>
<dbReference type="Gene3D" id="3.40.47.10">
    <property type="match status" value="1"/>
</dbReference>
<dbReference type="PATRIC" id="fig|1605367.3.peg.3003"/>
<dbReference type="OrthoDB" id="9815506at2"/>
<dbReference type="STRING" id="1605367.AFM12_08110"/>
<dbReference type="RefSeq" id="WP_055146433.1">
    <property type="nucleotide sequence ID" value="NZ_JXSZ01000006.1"/>
</dbReference>
<organism evidence="5 6">
    <name type="scientific">Jiulongibacter sediminis</name>
    <dbReference type="NCBI Taxonomy" id="1605367"/>
    <lineage>
        <taxon>Bacteria</taxon>
        <taxon>Pseudomonadati</taxon>
        <taxon>Bacteroidota</taxon>
        <taxon>Cytophagia</taxon>
        <taxon>Cytophagales</taxon>
        <taxon>Leadbetterellaceae</taxon>
        <taxon>Jiulongibacter</taxon>
    </lineage>
</organism>
<feature type="domain" description="Beta-ketoacyl-[acyl-carrier-protein] synthase III N-terminal" evidence="4">
    <location>
        <begin position="111"/>
        <end position="188"/>
    </location>
</feature>
<reference evidence="5 6" key="1">
    <citation type="submission" date="2015-07" db="EMBL/GenBank/DDBJ databases">
        <title>The draft genome sequence of Leadbetterella sp. JN14-9.</title>
        <authorList>
            <person name="Liu Y."/>
            <person name="Du J."/>
            <person name="Shao Z."/>
        </authorList>
    </citation>
    <scope>NUCLEOTIDE SEQUENCE [LARGE SCALE GENOMIC DNA]</scope>
    <source>
        <strain evidence="5 6">JN14-9</strain>
    </source>
</reference>
<dbReference type="PANTHER" id="PTHR34069">
    <property type="entry name" value="3-OXOACYL-[ACYL-CARRIER-PROTEIN] SYNTHASE 3"/>
    <property type="match status" value="1"/>
</dbReference>
<comment type="caution">
    <text evidence="5">The sequence shown here is derived from an EMBL/GenBank/DDBJ whole genome shotgun (WGS) entry which is preliminary data.</text>
</comment>
<keyword evidence="2" id="KW-0012">Acyltransferase</keyword>
<feature type="domain" description="Beta-ketoacyl-[acyl-carrier-protein] synthase III C-terminal" evidence="3">
    <location>
        <begin position="250"/>
        <end position="337"/>
    </location>
</feature>
<name>A0A0P7C306_9BACT</name>
<evidence type="ECO:0000313" key="6">
    <source>
        <dbReference type="Proteomes" id="UP000050454"/>
    </source>
</evidence>
<evidence type="ECO:0000259" key="4">
    <source>
        <dbReference type="Pfam" id="PF08545"/>
    </source>
</evidence>
<dbReference type="Pfam" id="PF08545">
    <property type="entry name" value="ACP_syn_III"/>
    <property type="match status" value="1"/>
</dbReference>
<dbReference type="Pfam" id="PF08541">
    <property type="entry name" value="ACP_syn_III_C"/>
    <property type="match status" value="1"/>
</dbReference>
<dbReference type="AlphaFoldDB" id="A0A0P7C306"/>
<evidence type="ECO:0000256" key="2">
    <source>
        <dbReference type="ARBA" id="ARBA00023315"/>
    </source>
</evidence>
<keyword evidence="1" id="KW-0808">Transferase</keyword>
<dbReference type="InterPro" id="IPR013751">
    <property type="entry name" value="ACP_syn_III_N"/>
</dbReference>
<proteinExistence type="predicted"/>
<dbReference type="GO" id="GO:0006633">
    <property type="term" value="P:fatty acid biosynthetic process"/>
    <property type="evidence" value="ECO:0007669"/>
    <property type="project" value="InterPro"/>
</dbReference>
<dbReference type="PANTHER" id="PTHR34069:SF3">
    <property type="entry name" value="ACYL-COA:ACYL-COA ALKYLTRANSFERASE"/>
    <property type="match status" value="1"/>
</dbReference>
<keyword evidence="6" id="KW-1185">Reference proteome</keyword>
<dbReference type="CDD" id="cd00830">
    <property type="entry name" value="KAS_III"/>
    <property type="match status" value="1"/>
</dbReference>
<dbReference type="Proteomes" id="UP000050454">
    <property type="component" value="Unassembled WGS sequence"/>
</dbReference>
<accession>A0A0P7C306</accession>
<protein>
    <submittedName>
        <fullName evidence="5">3-oxoacyl-ACP synthase</fullName>
    </submittedName>
</protein>
<dbReference type="GO" id="GO:0044550">
    <property type="term" value="P:secondary metabolite biosynthetic process"/>
    <property type="evidence" value="ECO:0007669"/>
    <property type="project" value="TreeGrafter"/>
</dbReference>
<evidence type="ECO:0000259" key="3">
    <source>
        <dbReference type="Pfam" id="PF08541"/>
    </source>
</evidence>